<reference evidence="17" key="1">
    <citation type="submission" date="2022-11" db="EMBL/GenBank/DDBJ databases">
        <title>Chromosome-level genome of Pogonophryne albipinna.</title>
        <authorList>
            <person name="Jo E."/>
        </authorList>
    </citation>
    <scope>NUCLEOTIDE SEQUENCE</scope>
    <source>
        <strain evidence="17">SGF0006</strain>
        <tissue evidence="17">Muscle</tissue>
    </source>
</reference>
<evidence type="ECO:0000256" key="3">
    <source>
        <dbReference type="ARBA" id="ARBA00020285"/>
    </source>
</evidence>
<comment type="similarity">
    <text evidence="2">Belongs to the SAMHD1 family.</text>
</comment>
<evidence type="ECO:0000256" key="1">
    <source>
        <dbReference type="ARBA" id="ARBA00004286"/>
    </source>
</evidence>
<feature type="domain" description="HD" evidence="16">
    <location>
        <begin position="121"/>
        <end position="236"/>
    </location>
</feature>
<evidence type="ECO:0000256" key="14">
    <source>
        <dbReference type="ARBA" id="ARBA00049174"/>
    </source>
</evidence>
<evidence type="ECO:0000313" key="18">
    <source>
        <dbReference type="Proteomes" id="UP001219934"/>
    </source>
</evidence>
<keyword evidence="5" id="KW-0021">Allosteric enzyme</keyword>
<accession>A0AAD6AXD4</accession>
<evidence type="ECO:0000256" key="4">
    <source>
        <dbReference type="ARBA" id="ARBA00022454"/>
    </source>
</evidence>
<comment type="catalytic activity">
    <reaction evidence="11">
        <text>dCTP + H2O = 2'-deoxycytidine + triphosphate + H(+)</text>
        <dbReference type="Rhea" id="RHEA:80083"/>
        <dbReference type="ChEBI" id="CHEBI:15377"/>
        <dbReference type="ChEBI" id="CHEBI:15378"/>
        <dbReference type="ChEBI" id="CHEBI:15698"/>
        <dbReference type="ChEBI" id="CHEBI:18036"/>
        <dbReference type="ChEBI" id="CHEBI:61481"/>
    </reaction>
    <physiologicalReaction direction="left-to-right" evidence="11">
        <dbReference type="Rhea" id="RHEA:80084"/>
    </physiologicalReaction>
</comment>
<dbReference type="CDD" id="cd09487">
    <property type="entry name" value="SAM_superfamily"/>
    <property type="match status" value="1"/>
</dbReference>
<keyword evidence="6" id="KW-0235">DNA replication</keyword>
<keyword evidence="4" id="KW-0158">Chromosome</keyword>
<dbReference type="PANTHER" id="PTHR11373:SF4">
    <property type="entry name" value="DEOXYNUCLEOSIDE TRIPHOSPHATE TRIPHOSPHOHYDROLASE SAMHD1"/>
    <property type="match status" value="1"/>
</dbReference>
<dbReference type="AlphaFoldDB" id="A0AAD6AXD4"/>
<dbReference type="InterPro" id="IPR003607">
    <property type="entry name" value="HD/PDEase_dom"/>
</dbReference>
<evidence type="ECO:0000259" key="16">
    <source>
        <dbReference type="PROSITE" id="PS51831"/>
    </source>
</evidence>
<keyword evidence="9" id="KW-0547">Nucleotide-binding</keyword>
<evidence type="ECO:0000256" key="10">
    <source>
        <dbReference type="ARBA" id="ARBA00023204"/>
    </source>
</evidence>
<dbReference type="InterPro" id="IPR013761">
    <property type="entry name" value="SAM/pointed_sf"/>
</dbReference>
<dbReference type="SUPFAM" id="SSF47769">
    <property type="entry name" value="SAM/Pointed domain"/>
    <property type="match status" value="1"/>
</dbReference>
<evidence type="ECO:0000313" key="17">
    <source>
        <dbReference type="EMBL" id="KAJ4933811.1"/>
    </source>
</evidence>
<dbReference type="SMART" id="SM00471">
    <property type="entry name" value="HDc"/>
    <property type="match status" value="1"/>
</dbReference>
<evidence type="ECO:0000256" key="6">
    <source>
        <dbReference type="ARBA" id="ARBA00022705"/>
    </source>
</evidence>
<dbReference type="GO" id="GO:0045088">
    <property type="term" value="P:regulation of innate immune response"/>
    <property type="evidence" value="ECO:0007669"/>
    <property type="project" value="TreeGrafter"/>
</dbReference>
<keyword evidence="9" id="KW-0342">GTP-binding</keyword>
<dbReference type="GO" id="GO:0006260">
    <property type="term" value="P:DNA replication"/>
    <property type="evidence" value="ECO:0007669"/>
    <property type="project" value="UniProtKB-KW"/>
</dbReference>
<dbReference type="GO" id="GO:0005634">
    <property type="term" value="C:nucleus"/>
    <property type="evidence" value="ECO:0007669"/>
    <property type="project" value="TreeGrafter"/>
</dbReference>
<organism evidence="17 18">
    <name type="scientific">Pogonophryne albipinna</name>
    <dbReference type="NCBI Taxonomy" id="1090488"/>
    <lineage>
        <taxon>Eukaryota</taxon>
        <taxon>Metazoa</taxon>
        <taxon>Chordata</taxon>
        <taxon>Craniata</taxon>
        <taxon>Vertebrata</taxon>
        <taxon>Euteleostomi</taxon>
        <taxon>Actinopterygii</taxon>
        <taxon>Neopterygii</taxon>
        <taxon>Teleostei</taxon>
        <taxon>Neoteleostei</taxon>
        <taxon>Acanthomorphata</taxon>
        <taxon>Eupercaria</taxon>
        <taxon>Perciformes</taxon>
        <taxon>Notothenioidei</taxon>
        <taxon>Pogonophryne</taxon>
    </lineage>
</organism>
<dbReference type="CDD" id="cd00077">
    <property type="entry name" value="HDc"/>
    <property type="match status" value="1"/>
</dbReference>
<comment type="catalytic activity">
    <reaction evidence="15">
        <text>dTTP + H2O = thymidine + triphosphate + H(+)</text>
        <dbReference type="Rhea" id="RHEA:80079"/>
        <dbReference type="ChEBI" id="CHEBI:15377"/>
        <dbReference type="ChEBI" id="CHEBI:15378"/>
        <dbReference type="ChEBI" id="CHEBI:17748"/>
        <dbReference type="ChEBI" id="CHEBI:18036"/>
        <dbReference type="ChEBI" id="CHEBI:37568"/>
    </reaction>
    <physiologicalReaction direction="left-to-right" evidence="15">
        <dbReference type="Rhea" id="RHEA:80080"/>
    </physiologicalReaction>
</comment>
<dbReference type="GO" id="GO:0008832">
    <property type="term" value="F:dGTPase activity"/>
    <property type="evidence" value="ECO:0007669"/>
    <property type="project" value="TreeGrafter"/>
</dbReference>
<comment type="catalytic activity">
    <reaction evidence="13">
        <text>a 2'-deoxyribonucleoside 5'-triphosphate + H2O = a 2'-deoxyribonucleoside + triphosphate + H(+)</text>
        <dbReference type="Rhea" id="RHEA:46148"/>
        <dbReference type="ChEBI" id="CHEBI:15377"/>
        <dbReference type="ChEBI" id="CHEBI:15378"/>
        <dbReference type="ChEBI" id="CHEBI:18036"/>
        <dbReference type="ChEBI" id="CHEBI:18274"/>
        <dbReference type="ChEBI" id="CHEBI:61560"/>
    </reaction>
    <physiologicalReaction direction="left-to-right" evidence="13">
        <dbReference type="Rhea" id="RHEA:46149"/>
    </physiologicalReaction>
</comment>
<dbReference type="GO" id="GO:0005525">
    <property type="term" value="F:GTP binding"/>
    <property type="evidence" value="ECO:0007669"/>
    <property type="project" value="UniProtKB-KW"/>
</dbReference>
<dbReference type="Pfam" id="PF01966">
    <property type="entry name" value="HD"/>
    <property type="match status" value="1"/>
</dbReference>
<keyword evidence="7" id="KW-0227">DNA damage</keyword>
<dbReference type="InterPro" id="IPR006674">
    <property type="entry name" value="HD_domain"/>
</dbReference>
<dbReference type="Gene3D" id="1.10.150.50">
    <property type="entry name" value="Transcription Factor, Ets-1"/>
    <property type="match status" value="1"/>
</dbReference>
<name>A0AAD6AXD4_9TELE</name>
<gene>
    <name evidence="17" type="ORF">JOQ06_006620</name>
</gene>
<evidence type="ECO:0000256" key="9">
    <source>
        <dbReference type="ARBA" id="ARBA00023134"/>
    </source>
</evidence>
<dbReference type="GO" id="GO:0006281">
    <property type="term" value="P:DNA repair"/>
    <property type="evidence" value="ECO:0007669"/>
    <property type="project" value="UniProtKB-KW"/>
</dbReference>
<dbReference type="Gene3D" id="1.10.3210.10">
    <property type="entry name" value="Hypothetical protein af1432"/>
    <property type="match status" value="2"/>
</dbReference>
<dbReference type="GO" id="GO:0006203">
    <property type="term" value="P:dGTP catabolic process"/>
    <property type="evidence" value="ECO:0007669"/>
    <property type="project" value="TreeGrafter"/>
</dbReference>
<comment type="caution">
    <text evidence="17">The sequence shown here is derived from an EMBL/GenBank/DDBJ whole genome shotgun (WGS) entry which is preliminary data.</text>
</comment>
<evidence type="ECO:0000256" key="12">
    <source>
        <dbReference type="ARBA" id="ARBA00047812"/>
    </source>
</evidence>
<keyword evidence="10" id="KW-0234">DNA repair</keyword>
<comment type="catalytic activity">
    <reaction evidence="12">
        <text>dATP + H2O = 2'-deoxyadenosine + triphosphate + H(+)</text>
        <dbReference type="Rhea" id="RHEA:67648"/>
        <dbReference type="ChEBI" id="CHEBI:15377"/>
        <dbReference type="ChEBI" id="CHEBI:15378"/>
        <dbReference type="ChEBI" id="CHEBI:17256"/>
        <dbReference type="ChEBI" id="CHEBI:18036"/>
        <dbReference type="ChEBI" id="CHEBI:61404"/>
    </reaction>
    <physiologicalReaction direction="left-to-right" evidence="12">
        <dbReference type="Rhea" id="RHEA:67649"/>
    </physiologicalReaction>
</comment>
<comment type="catalytic activity">
    <reaction evidence="14">
        <text>dGTP + H2O = 2'-deoxyguanosine + triphosphate + H(+)</text>
        <dbReference type="Rhea" id="RHEA:15193"/>
        <dbReference type="ChEBI" id="CHEBI:15377"/>
        <dbReference type="ChEBI" id="CHEBI:15378"/>
        <dbReference type="ChEBI" id="CHEBI:17172"/>
        <dbReference type="ChEBI" id="CHEBI:18036"/>
        <dbReference type="ChEBI" id="CHEBI:61429"/>
    </reaction>
    <physiologicalReaction direction="left-to-right" evidence="14">
        <dbReference type="Rhea" id="RHEA:15194"/>
    </physiologicalReaction>
</comment>
<dbReference type="EMBL" id="JAPTMU010000012">
    <property type="protein sequence ID" value="KAJ4933811.1"/>
    <property type="molecule type" value="Genomic_DNA"/>
</dbReference>
<dbReference type="GO" id="GO:0051607">
    <property type="term" value="P:defense response to virus"/>
    <property type="evidence" value="ECO:0007669"/>
    <property type="project" value="UniProtKB-KW"/>
</dbReference>
<dbReference type="Gene3D" id="3.30.70.2760">
    <property type="match status" value="1"/>
</dbReference>
<dbReference type="PROSITE" id="PS51831">
    <property type="entry name" value="HD"/>
    <property type="match status" value="1"/>
</dbReference>
<evidence type="ECO:0000256" key="8">
    <source>
        <dbReference type="ARBA" id="ARBA00023118"/>
    </source>
</evidence>
<proteinExistence type="inferred from homology"/>
<keyword evidence="18" id="KW-1185">Reference proteome</keyword>
<dbReference type="PANTHER" id="PTHR11373">
    <property type="entry name" value="DEOXYNUCLEOSIDE TRIPHOSPHATE TRIPHOSPHOHYDROLASE"/>
    <property type="match status" value="1"/>
</dbReference>
<evidence type="ECO:0000256" key="13">
    <source>
        <dbReference type="ARBA" id="ARBA00048183"/>
    </source>
</evidence>
<evidence type="ECO:0000256" key="15">
    <source>
        <dbReference type="ARBA" id="ARBA00049451"/>
    </source>
</evidence>
<keyword evidence="8" id="KW-0051">Antiviral defense</keyword>
<dbReference type="InterPro" id="IPR050135">
    <property type="entry name" value="dGTPase-like"/>
</dbReference>
<evidence type="ECO:0000256" key="2">
    <source>
        <dbReference type="ARBA" id="ARBA00005776"/>
    </source>
</evidence>
<dbReference type="SUPFAM" id="SSF109604">
    <property type="entry name" value="HD-domain/PDEase-like"/>
    <property type="match status" value="1"/>
</dbReference>
<comment type="subcellular location">
    <subcellularLocation>
        <location evidence="1">Chromosome</location>
    </subcellularLocation>
</comment>
<dbReference type="GO" id="GO:0005694">
    <property type="term" value="C:chromosome"/>
    <property type="evidence" value="ECO:0007669"/>
    <property type="project" value="UniProtKB-SubCell"/>
</dbReference>
<dbReference type="Proteomes" id="UP001219934">
    <property type="component" value="Unassembled WGS sequence"/>
</dbReference>
<protein>
    <recommendedName>
        <fullName evidence="3">Deoxynucleoside triphosphate triphosphohydrolase SAMHD1</fullName>
    </recommendedName>
</protein>
<evidence type="ECO:0000256" key="5">
    <source>
        <dbReference type="ARBA" id="ARBA00022533"/>
    </source>
</evidence>
<evidence type="ECO:0000256" key="7">
    <source>
        <dbReference type="ARBA" id="ARBA00022763"/>
    </source>
</evidence>
<evidence type="ECO:0000256" key="11">
    <source>
        <dbReference type="ARBA" id="ARBA00047701"/>
    </source>
</evidence>
<sequence length="581" mass="66845">MASENYGEISLEAMCKLLKDKGLGKWEDTFKEKSVIKLREFNDGVLTEMGIDSPEDRQKILEIIVAGEPSAPKVFYDPIHGHMELHPLLVKIIDTPQFQRLRYIKQLGAGYFVYPGASHNRFEHSIGVGHLAGMFVKALKEKQPDLGITDRDILCVQIAGLCHDLGHGPFSHLFDKIFIPKATRPSGPLGEKIKTWKHEEASVEMFEYLVESNEDLKKMMEKYGMLPKDLDFIKEMIKPPKTQEEYKCRPEKSFLYEIVANERNSIDVDKFDYLARDCHHLGIKNNFDHGRFIKFARVCEVNGQKHICTRDKEVNNLYDLFYTRYSLHRRACQHNVVQILEHMIAEAFLKADEHIQIEGSKEKKSTLSTAKDDMEANSKLTGQQKPPCADEHSQIESSKRRMFTLSTAIADMEAYTKLTDCVFDQILNSTEDNLKEAREILTNIVERKHYRFLGEIKHKGTPTKEEIPQLKEELAAALPFPRQEAQADGLTQEDFVILSATMDYGKKDKDPINSVDFYNKKNQNETFKIKREEVSKLLPVHFSETLFRVYGKKIDPKSLEAARGHFEQLNTVWSDSHVKVS</sequence>